<organism evidence="4 5">
    <name type="scientific">Mycena metata</name>
    <dbReference type="NCBI Taxonomy" id="1033252"/>
    <lineage>
        <taxon>Eukaryota</taxon>
        <taxon>Fungi</taxon>
        <taxon>Dikarya</taxon>
        <taxon>Basidiomycota</taxon>
        <taxon>Agaricomycotina</taxon>
        <taxon>Agaricomycetes</taxon>
        <taxon>Agaricomycetidae</taxon>
        <taxon>Agaricales</taxon>
        <taxon>Marasmiineae</taxon>
        <taxon>Mycenaceae</taxon>
        <taxon>Mycena</taxon>
    </lineage>
</organism>
<evidence type="ECO:0000256" key="1">
    <source>
        <dbReference type="ARBA" id="ARBA00023242"/>
    </source>
</evidence>
<dbReference type="PANTHER" id="PTHR31668">
    <property type="entry name" value="GLUCOSE TRANSPORT TRANSCRIPTION REGULATOR RGT1-RELATED-RELATED"/>
    <property type="match status" value="1"/>
</dbReference>
<dbReference type="PROSITE" id="PS00463">
    <property type="entry name" value="ZN2_CY6_FUNGAL_1"/>
    <property type="match status" value="1"/>
</dbReference>
<evidence type="ECO:0000256" key="2">
    <source>
        <dbReference type="SAM" id="MobiDB-lite"/>
    </source>
</evidence>
<dbReference type="InterPro" id="IPR036864">
    <property type="entry name" value="Zn2-C6_fun-type_DNA-bd_sf"/>
</dbReference>
<dbReference type="GO" id="GO:0000981">
    <property type="term" value="F:DNA-binding transcription factor activity, RNA polymerase II-specific"/>
    <property type="evidence" value="ECO:0007669"/>
    <property type="project" value="InterPro"/>
</dbReference>
<feature type="region of interest" description="Disordered" evidence="2">
    <location>
        <begin position="50"/>
        <end position="88"/>
    </location>
</feature>
<dbReference type="Pfam" id="PF00172">
    <property type="entry name" value="Zn_clus"/>
    <property type="match status" value="1"/>
</dbReference>
<keyword evidence="5" id="KW-1185">Reference proteome</keyword>
<dbReference type="CDD" id="cd00067">
    <property type="entry name" value="GAL4"/>
    <property type="match status" value="1"/>
</dbReference>
<keyword evidence="1" id="KW-0539">Nucleus</keyword>
<proteinExistence type="predicted"/>
<evidence type="ECO:0000259" key="3">
    <source>
        <dbReference type="PROSITE" id="PS50048"/>
    </source>
</evidence>
<evidence type="ECO:0000313" key="4">
    <source>
        <dbReference type="EMBL" id="KAJ7772253.1"/>
    </source>
</evidence>
<reference evidence="4" key="1">
    <citation type="submission" date="2023-03" db="EMBL/GenBank/DDBJ databases">
        <title>Massive genome expansion in bonnet fungi (Mycena s.s.) driven by repeated elements and novel gene families across ecological guilds.</title>
        <authorList>
            <consortium name="Lawrence Berkeley National Laboratory"/>
            <person name="Harder C.B."/>
            <person name="Miyauchi S."/>
            <person name="Viragh M."/>
            <person name="Kuo A."/>
            <person name="Thoen E."/>
            <person name="Andreopoulos B."/>
            <person name="Lu D."/>
            <person name="Skrede I."/>
            <person name="Drula E."/>
            <person name="Henrissat B."/>
            <person name="Morin E."/>
            <person name="Kohler A."/>
            <person name="Barry K."/>
            <person name="LaButti K."/>
            <person name="Morin E."/>
            <person name="Salamov A."/>
            <person name="Lipzen A."/>
            <person name="Mereny Z."/>
            <person name="Hegedus B."/>
            <person name="Baldrian P."/>
            <person name="Stursova M."/>
            <person name="Weitz H."/>
            <person name="Taylor A."/>
            <person name="Grigoriev I.V."/>
            <person name="Nagy L.G."/>
            <person name="Martin F."/>
            <person name="Kauserud H."/>
        </authorList>
    </citation>
    <scope>NUCLEOTIDE SEQUENCE</scope>
    <source>
        <strain evidence="4">CBHHK182m</strain>
    </source>
</reference>
<dbReference type="InterPro" id="IPR001138">
    <property type="entry name" value="Zn2Cys6_DnaBD"/>
</dbReference>
<dbReference type="SMART" id="SM00066">
    <property type="entry name" value="GAL4"/>
    <property type="match status" value="1"/>
</dbReference>
<gene>
    <name evidence="4" type="ORF">B0H16DRAFT_166810</name>
</gene>
<name>A0AAD7JWS8_9AGAR</name>
<evidence type="ECO:0000313" key="5">
    <source>
        <dbReference type="Proteomes" id="UP001215598"/>
    </source>
</evidence>
<feature type="compositionally biased region" description="Polar residues" evidence="2">
    <location>
        <begin position="67"/>
        <end position="76"/>
    </location>
</feature>
<accession>A0AAD7JWS8</accession>
<sequence>MFLSRRRVIIACTNCRKRKIRCLTPEEPPENPCERCVKRGLRCEYITVTNQQDSARDKEQPEHASKRSSPSQSPPATSLGFDGARWNGPRPHRAYSAPTYGVRHHPYAQHSRLYNGSGYVHQADDGAYNPFASSVQFQGYMESTPTLPPIAMLDLSPWPVLGYDSGDRAQCGICPPGVCQCQWTRN</sequence>
<protein>
    <recommendedName>
        <fullName evidence="3">Zn(2)-C6 fungal-type domain-containing protein</fullName>
    </recommendedName>
</protein>
<dbReference type="PROSITE" id="PS50048">
    <property type="entry name" value="ZN2_CY6_FUNGAL_2"/>
    <property type="match status" value="1"/>
</dbReference>
<feature type="compositionally biased region" description="Basic and acidic residues" evidence="2">
    <location>
        <begin position="54"/>
        <end position="65"/>
    </location>
</feature>
<dbReference type="SUPFAM" id="SSF57701">
    <property type="entry name" value="Zn2/Cys6 DNA-binding domain"/>
    <property type="match status" value="1"/>
</dbReference>
<dbReference type="EMBL" id="JARKIB010000014">
    <property type="protein sequence ID" value="KAJ7772253.1"/>
    <property type="molecule type" value="Genomic_DNA"/>
</dbReference>
<comment type="caution">
    <text evidence="4">The sequence shown here is derived from an EMBL/GenBank/DDBJ whole genome shotgun (WGS) entry which is preliminary data.</text>
</comment>
<feature type="domain" description="Zn(2)-C6 fungal-type" evidence="3">
    <location>
        <begin position="11"/>
        <end position="45"/>
    </location>
</feature>
<dbReference type="InterPro" id="IPR050797">
    <property type="entry name" value="Carb_Metab_Trans_Reg"/>
</dbReference>
<dbReference type="Proteomes" id="UP001215598">
    <property type="component" value="Unassembled WGS sequence"/>
</dbReference>
<dbReference type="AlphaFoldDB" id="A0AAD7JWS8"/>
<dbReference type="GO" id="GO:0008270">
    <property type="term" value="F:zinc ion binding"/>
    <property type="evidence" value="ECO:0007669"/>
    <property type="project" value="InterPro"/>
</dbReference>
<dbReference type="Gene3D" id="4.10.240.10">
    <property type="entry name" value="Zn(2)-C6 fungal-type DNA-binding domain"/>
    <property type="match status" value="1"/>
</dbReference>